<evidence type="ECO:0000313" key="2">
    <source>
        <dbReference type="EMBL" id="CAA2976603.1"/>
    </source>
</evidence>
<comment type="caution">
    <text evidence="2">The sequence shown here is derived from an EMBL/GenBank/DDBJ whole genome shotgun (WGS) entry which is preliminary data.</text>
</comment>
<protein>
    <submittedName>
        <fullName evidence="2">Uncharacterized protein</fullName>
    </submittedName>
</protein>
<evidence type="ECO:0000313" key="3">
    <source>
        <dbReference type="Proteomes" id="UP000594638"/>
    </source>
</evidence>
<sequence>MADRSTLGMTFGTWRWRDGTRSSWRLSLLLPLLISHFALVDYIKGLTINFMISKQ</sequence>
<dbReference type="Proteomes" id="UP000594638">
    <property type="component" value="Unassembled WGS sequence"/>
</dbReference>
<keyword evidence="1" id="KW-1133">Transmembrane helix</keyword>
<dbReference type="EMBL" id="CACTIH010002489">
    <property type="protein sequence ID" value="CAA2976603.1"/>
    <property type="molecule type" value="Genomic_DNA"/>
</dbReference>
<proteinExistence type="predicted"/>
<dbReference type="Gramene" id="OE9A096494T2">
    <property type="protein sequence ID" value="OE9A096494C2"/>
    <property type="gene ID" value="OE9A096494"/>
</dbReference>
<gene>
    <name evidence="2" type="ORF">OLEA9_A096494</name>
</gene>
<organism evidence="2 3">
    <name type="scientific">Olea europaea subsp. europaea</name>
    <dbReference type="NCBI Taxonomy" id="158383"/>
    <lineage>
        <taxon>Eukaryota</taxon>
        <taxon>Viridiplantae</taxon>
        <taxon>Streptophyta</taxon>
        <taxon>Embryophyta</taxon>
        <taxon>Tracheophyta</taxon>
        <taxon>Spermatophyta</taxon>
        <taxon>Magnoliopsida</taxon>
        <taxon>eudicotyledons</taxon>
        <taxon>Gunneridae</taxon>
        <taxon>Pentapetalae</taxon>
        <taxon>asterids</taxon>
        <taxon>lamiids</taxon>
        <taxon>Lamiales</taxon>
        <taxon>Oleaceae</taxon>
        <taxon>Oleeae</taxon>
        <taxon>Olea</taxon>
    </lineage>
</organism>
<evidence type="ECO:0000256" key="1">
    <source>
        <dbReference type="SAM" id="Phobius"/>
    </source>
</evidence>
<accession>A0A8S0RBA1</accession>
<keyword evidence="3" id="KW-1185">Reference proteome</keyword>
<dbReference type="AlphaFoldDB" id="A0A8S0RBA1"/>
<feature type="transmembrane region" description="Helical" evidence="1">
    <location>
        <begin position="24"/>
        <end position="43"/>
    </location>
</feature>
<keyword evidence="1" id="KW-0472">Membrane</keyword>
<name>A0A8S0RBA1_OLEEU</name>
<reference evidence="2 3" key="1">
    <citation type="submission" date="2019-12" db="EMBL/GenBank/DDBJ databases">
        <authorList>
            <person name="Alioto T."/>
            <person name="Alioto T."/>
            <person name="Gomez Garrido J."/>
        </authorList>
    </citation>
    <scope>NUCLEOTIDE SEQUENCE [LARGE SCALE GENOMIC DNA]</scope>
</reference>
<keyword evidence="1" id="KW-0812">Transmembrane</keyword>